<dbReference type="Gene3D" id="1.25.50.20">
    <property type="match status" value="1"/>
</dbReference>
<dbReference type="EMBL" id="JAAQPF010000960">
    <property type="protein sequence ID" value="KAF5695576.1"/>
    <property type="molecule type" value="Genomic_DNA"/>
</dbReference>
<gene>
    <name evidence="2" type="ORF">FGLOB1_13997</name>
</gene>
<organism evidence="2 3">
    <name type="scientific">Fusarium globosum</name>
    <dbReference type="NCBI Taxonomy" id="78864"/>
    <lineage>
        <taxon>Eukaryota</taxon>
        <taxon>Fungi</taxon>
        <taxon>Dikarya</taxon>
        <taxon>Ascomycota</taxon>
        <taxon>Pezizomycotina</taxon>
        <taxon>Sordariomycetes</taxon>
        <taxon>Hypocreomycetidae</taxon>
        <taxon>Hypocreales</taxon>
        <taxon>Nectriaceae</taxon>
        <taxon>Fusarium</taxon>
        <taxon>Fusarium fujikuroi species complex</taxon>
    </lineage>
</organism>
<evidence type="ECO:0000259" key="1">
    <source>
        <dbReference type="Pfam" id="PF11838"/>
    </source>
</evidence>
<proteinExistence type="predicted"/>
<reference evidence="2 3" key="1">
    <citation type="submission" date="2020-05" db="EMBL/GenBank/DDBJ databases">
        <title>Identification and distribution of gene clusters putatively required for synthesis of sphingolipid metabolism inhibitors in phylogenetically diverse species of the filamentous fungus Fusarium.</title>
        <authorList>
            <person name="Kim H.-S."/>
            <person name="Busman M."/>
            <person name="Brown D.W."/>
            <person name="Divon H."/>
            <person name="Uhlig S."/>
            <person name="Proctor R.H."/>
        </authorList>
    </citation>
    <scope>NUCLEOTIDE SEQUENCE [LARGE SCALE GENOMIC DNA]</scope>
    <source>
        <strain evidence="2 3">NRRL 26131</strain>
    </source>
</reference>
<keyword evidence="2" id="KW-0031">Aminopeptidase</keyword>
<keyword evidence="2" id="KW-0645">Protease</keyword>
<dbReference type="Proteomes" id="UP000532311">
    <property type="component" value="Unassembled WGS sequence"/>
</dbReference>
<protein>
    <submittedName>
        <fullName evidence="2">Aminopeptidase 2</fullName>
    </submittedName>
</protein>
<keyword evidence="3" id="KW-1185">Reference proteome</keyword>
<feature type="domain" description="ERAP1-like C-terminal" evidence="1">
    <location>
        <begin position="2"/>
        <end position="191"/>
    </location>
</feature>
<evidence type="ECO:0000313" key="3">
    <source>
        <dbReference type="Proteomes" id="UP000532311"/>
    </source>
</evidence>
<name>A0A8H6CWI6_9HYPO</name>
<evidence type="ECO:0000313" key="2">
    <source>
        <dbReference type="EMBL" id="KAF5695576.1"/>
    </source>
</evidence>
<dbReference type="GO" id="GO:0004177">
    <property type="term" value="F:aminopeptidase activity"/>
    <property type="evidence" value="ECO:0007669"/>
    <property type="project" value="UniProtKB-KW"/>
</dbReference>
<dbReference type="Pfam" id="PF11838">
    <property type="entry name" value="ERAP1_C"/>
    <property type="match status" value="1"/>
</dbReference>
<sequence>MIDPKAEELGWTISKDDDENLVTFITPKFSGAGLAENPKVISATKEPYWKRMAGHENVIPGSLRWKVFGIVAAHGGLEELEALVDLWKNSFNEGEQYPALECLGRSTNAELVKWALSYLLTDAVKNHGMFYLTWLAGGTAQGSIELWEWAQENLERIEKEVLVDIASLFLGTALEGLHTQEQIEDVKAFFCRARYEKSPYGP</sequence>
<keyword evidence="2" id="KW-0378">Hydrolase</keyword>
<accession>A0A8H6CWI6</accession>
<dbReference type="AlphaFoldDB" id="A0A8H6CWI6"/>
<comment type="caution">
    <text evidence="2">The sequence shown here is derived from an EMBL/GenBank/DDBJ whole genome shotgun (WGS) entry which is preliminary data.</text>
</comment>
<dbReference type="InterPro" id="IPR024571">
    <property type="entry name" value="ERAP1-like_C_dom"/>
</dbReference>